<dbReference type="InterPro" id="IPR050155">
    <property type="entry name" value="HAD-like_hydrolase_sf"/>
</dbReference>
<protein>
    <submittedName>
        <fullName evidence="1">HAD family hydrolase</fullName>
    </submittedName>
</protein>
<dbReference type="Gene3D" id="3.40.50.1000">
    <property type="entry name" value="HAD superfamily/HAD-like"/>
    <property type="match status" value="1"/>
</dbReference>
<dbReference type="AlphaFoldDB" id="A0A6H1TYX1"/>
<dbReference type="PANTHER" id="PTHR43434">
    <property type="entry name" value="PHOSPHOGLYCOLATE PHOSPHATASE"/>
    <property type="match status" value="1"/>
</dbReference>
<gene>
    <name evidence="1" type="ORF">HCG48_13140</name>
</gene>
<dbReference type="InterPro" id="IPR036412">
    <property type="entry name" value="HAD-like_sf"/>
</dbReference>
<reference evidence="1 2" key="1">
    <citation type="submission" date="2020-04" db="EMBL/GenBank/DDBJ databases">
        <authorList>
            <person name="Basu S."/>
            <person name="Maruthanayagam V."/>
            <person name="Chakraborty S."/>
            <person name="Pramanik A."/>
            <person name="Mukherjee J."/>
            <person name="Brink B."/>
        </authorList>
    </citation>
    <scope>NUCLEOTIDE SEQUENCE [LARGE SCALE GENOMIC DNA]</scope>
    <source>
        <strain evidence="1 2">AP17</strain>
    </source>
</reference>
<dbReference type="GO" id="GO:0008967">
    <property type="term" value="F:phosphoglycolate phosphatase activity"/>
    <property type="evidence" value="ECO:0007669"/>
    <property type="project" value="TreeGrafter"/>
</dbReference>
<dbReference type="Proteomes" id="UP000500857">
    <property type="component" value="Chromosome"/>
</dbReference>
<dbReference type="SUPFAM" id="SSF56784">
    <property type="entry name" value="HAD-like"/>
    <property type="match status" value="1"/>
</dbReference>
<dbReference type="EMBL" id="CP051167">
    <property type="protein sequence ID" value="QIZ71406.1"/>
    <property type="molecule type" value="Genomic_DNA"/>
</dbReference>
<name>A0A6H1TYX1_9CYAN</name>
<accession>A0A6H1TYX1</accession>
<keyword evidence="2" id="KW-1185">Reference proteome</keyword>
<sequence>MVAPIPTLLALDFDGVLCDGSIEYFQSAWRTYAQIWEGETAIAPSGLAERFYPLRPVIETGWEMPVLIRALLKGVPDEQILRDWGTISQKIVTQEDLDPGAIAARLDRIRDEWIASDLDGWLSLHRFYPGTIARIKPLVDPAETGDTASASLGERIKLVIITTKEERFVRSLLGQQGIELDRDAVYGKGVKRPKPDILKTLLAQEPQPPQIWFVEDRFKTLEAVRKYPELDAIALYLADWGYNTTGERSAARAHPSIELLSLDRFGRGFGEWRVGSRESGIGSE</sequence>
<evidence type="ECO:0000313" key="2">
    <source>
        <dbReference type="Proteomes" id="UP000500857"/>
    </source>
</evidence>
<dbReference type="RefSeq" id="WP_168569559.1">
    <property type="nucleotide sequence ID" value="NZ_CP051167.1"/>
</dbReference>
<dbReference type="GO" id="GO:0006281">
    <property type="term" value="P:DNA repair"/>
    <property type="evidence" value="ECO:0007669"/>
    <property type="project" value="TreeGrafter"/>
</dbReference>
<organism evidence="1 2">
    <name type="scientific">Oxynema aestuarii AP17</name>
    <dbReference type="NCBI Taxonomy" id="2064643"/>
    <lineage>
        <taxon>Bacteria</taxon>
        <taxon>Bacillati</taxon>
        <taxon>Cyanobacteriota</taxon>
        <taxon>Cyanophyceae</taxon>
        <taxon>Oscillatoriophycideae</taxon>
        <taxon>Oscillatoriales</taxon>
        <taxon>Oscillatoriaceae</taxon>
        <taxon>Oxynema</taxon>
        <taxon>Oxynema aestuarii</taxon>
    </lineage>
</organism>
<dbReference type="KEGG" id="oxy:HCG48_13140"/>
<dbReference type="InterPro" id="IPR023214">
    <property type="entry name" value="HAD_sf"/>
</dbReference>
<proteinExistence type="predicted"/>
<dbReference type="PANTHER" id="PTHR43434:SF21">
    <property type="entry name" value="SLL0295 PROTEIN"/>
    <property type="match status" value="1"/>
</dbReference>
<evidence type="ECO:0000313" key="1">
    <source>
        <dbReference type="EMBL" id="QIZ71406.1"/>
    </source>
</evidence>
<keyword evidence="1" id="KW-0378">Hydrolase</keyword>
<dbReference type="CDD" id="cd01427">
    <property type="entry name" value="HAD_like"/>
    <property type="match status" value="1"/>
</dbReference>
<dbReference type="GO" id="GO:0005829">
    <property type="term" value="C:cytosol"/>
    <property type="evidence" value="ECO:0007669"/>
    <property type="project" value="TreeGrafter"/>
</dbReference>